<evidence type="ECO:0000313" key="3">
    <source>
        <dbReference type="Proteomes" id="UP001596065"/>
    </source>
</evidence>
<evidence type="ECO:0000313" key="2">
    <source>
        <dbReference type="EMBL" id="MFC5655116.1"/>
    </source>
</evidence>
<keyword evidence="3" id="KW-1185">Reference proteome</keyword>
<accession>A0ABW0WA73</accession>
<dbReference type="Proteomes" id="UP001596065">
    <property type="component" value="Unassembled WGS sequence"/>
</dbReference>
<dbReference type="InterPro" id="IPR036736">
    <property type="entry name" value="ACP-like_sf"/>
</dbReference>
<dbReference type="PROSITE" id="PS50075">
    <property type="entry name" value="CARRIER"/>
    <property type="match status" value="1"/>
</dbReference>
<gene>
    <name evidence="2" type="ORF">ACFP3J_06380</name>
</gene>
<organism evidence="2 3">
    <name type="scientific">Streptomyces nogalater</name>
    <dbReference type="NCBI Taxonomy" id="38314"/>
    <lineage>
        <taxon>Bacteria</taxon>
        <taxon>Bacillati</taxon>
        <taxon>Actinomycetota</taxon>
        <taxon>Actinomycetes</taxon>
        <taxon>Kitasatosporales</taxon>
        <taxon>Streptomycetaceae</taxon>
        <taxon>Streptomyces</taxon>
    </lineage>
</organism>
<dbReference type="RefSeq" id="WP_344348246.1">
    <property type="nucleotide sequence ID" value="NZ_BAAASM010000014.1"/>
</dbReference>
<name>A0ABW0WA73_STRNO</name>
<comment type="caution">
    <text evidence="2">The sequence shown here is derived from an EMBL/GenBank/DDBJ whole genome shotgun (WGS) entry which is preliminary data.</text>
</comment>
<protein>
    <submittedName>
        <fullName evidence="2">Acyl carrier protein</fullName>
    </submittedName>
</protein>
<dbReference type="InterPro" id="IPR009081">
    <property type="entry name" value="PP-bd_ACP"/>
</dbReference>
<dbReference type="Gene3D" id="1.10.1200.10">
    <property type="entry name" value="ACP-like"/>
    <property type="match status" value="1"/>
</dbReference>
<reference evidence="3" key="1">
    <citation type="journal article" date="2019" name="Int. J. Syst. Evol. Microbiol.">
        <title>The Global Catalogue of Microorganisms (GCM) 10K type strain sequencing project: providing services to taxonomists for standard genome sequencing and annotation.</title>
        <authorList>
            <consortium name="The Broad Institute Genomics Platform"/>
            <consortium name="The Broad Institute Genome Sequencing Center for Infectious Disease"/>
            <person name="Wu L."/>
            <person name="Ma J."/>
        </authorList>
    </citation>
    <scope>NUCLEOTIDE SEQUENCE [LARGE SCALE GENOMIC DNA]</scope>
    <source>
        <strain evidence="3">KCTC 5701</strain>
    </source>
</reference>
<evidence type="ECO:0000259" key="1">
    <source>
        <dbReference type="PROSITE" id="PS50075"/>
    </source>
</evidence>
<feature type="domain" description="Carrier" evidence="1">
    <location>
        <begin position="3"/>
        <end position="81"/>
    </location>
</feature>
<sequence length="90" mass="9793">MHDEIRAFVSTALEAMTGEPVTIELTDDMPLGAGGLELESLFLLQLATQLEQEYGIAFPDDLGPLPRYTIGELATHVTAHITEPMEANHS</sequence>
<dbReference type="SUPFAM" id="SSF47336">
    <property type="entry name" value="ACP-like"/>
    <property type="match status" value="1"/>
</dbReference>
<proteinExistence type="predicted"/>
<dbReference type="EMBL" id="JBHSOE010000007">
    <property type="protein sequence ID" value="MFC5655116.1"/>
    <property type="molecule type" value="Genomic_DNA"/>
</dbReference>